<dbReference type="AlphaFoldDB" id="A0A016CN22"/>
<evidence type="ECO:0000313" key="2">
    <source>
        <dbReference type="Proteomes" id="UP000020938"/>
    </source>
</evidence>
<proteinExistence type="predicted"/>
<evidence type="ECO:0000313" key="1">
    <source>
        <dbReference type="EMBL" id="EXZ72839.1"/>
    </source>
</evidence>
<organism evidence="1 2">
    <name type="scientific">Bacteroides fragilis str. 3976T8</name>
    <dbReference type="NCBI Taxonomy" id="1339314"/>
    <lineage>
        <taxon>Bacteria</taxon>
        <taxon>Pseudomonadati</taxon>
        <taxon>Bacteroidota</taxon>
        <taxon>Bacteroidia</taxon>
        <taxon>Bacteroidales</taxon>
        <taxon>Bacteroidaceae</taxon>
        <taxon>Bacteroides</taxon>
    </lineage>
</organism>
<dbReference type="Proteomes" id="UP000020938">
    <property type="component" value="Unassembled WGS sequence"/>
</dbReference>
<protein>
    <submittedName>
        <fullName evidence="1">Uncharacterized protein</fullName>
    </submittedName>
</protein>
<name>A0A016CN22_BACFG</name>
<dbReference type="EMBL" id="JGDS01000055">
    <property type="protein sequence ID" value="EXZ72839.1"/>
    <property type="molecule type" value="Genomic_DNA"/>
</dbReference>
<accession>A0A016CN22</accession>
<dbReference type="PATRIC" id="fig|1339314.3.peg.2991"/>
<reference evidence="1 2" key="1">
    <citation type="submission" date="2014-02" db="EMBL/GenBank/DDBJ databases">
        <authorList>
            <person name="Sears C."/>
            <person name="Carroll K."/>
            <person name="Sack B.R."/>
            <person name="Qadri F."/>
            <person name="Myers L.L."/>
            <person name="Chung G.-T."/>
            <person name="Escheverria P."/>
            <person name="Fraser C.M."/>
            <person name="Sadzewicz L."/>
            <person name="Shefchek K.A."/>
            <person name="Tallon L."/>
            <person name="Das S.P."/>
            <person name="Daugherty S."/>
            <person name="Mongodin E.F."/>
        </authorList>
    </citation>
    <scope>NUCLEOTIDE SEQUENCE [LARGE SCALE GENOMIC DNA]</scope>
    <source>
        <strain evidence="1 2">3976T8</strain>
    </source>
</reference>
<sequence>MCAKVRKKLFSTIAKEEVIFFANPQSLHIKKAERIFHNQKDRN</sequence>
<comment type="caution">
    <text evidence="1">The sequence shown here is derived from an EMBL/GenBank/DDBJ whole genome shotgun (WGS) entry which is preliminary data.</text>
</comment>
<gene>
    <name evidence="1" type="ORF">M123_2817</name>
</gene>